<keyword evidence="6" id="KW-0592">Phosphate transport</keyword>
<keyword evidence="3" id="KW-0813">Transport</keyword>
<keyword evidence="4" id="KW-0963">Cytoplasm</keyword>
<dbReference type="SUPFAM" id="SSF46894">
    <property type="entry name" value="C-terminal effector domain of the bipartite response regulators"/>
    <property type="match status" value="1"/>
</dbReference>
<comment type="subcellular location">
    <subcellularLocation>
        <location evidence="1">Cytoplasm</location>
    </subcellularLocation>
</comment>
<dbReference type="SUPFAM" id="SSF52172">
    <property type="entry name" value="CheY-like"/>
    <property type="match status" value="1"/>
</dbReference>
<dbReference type="Pfam" id="PF00486">
    <property type="entry name" value="Trans_reg_C"/>
    <property type="match status" value="1"/>
</dbReference>
<comment type="function">
    <text evidence="12">This protein is a positive regulator for the phosphate regulon. Transcription of this operon is positively regulated by PhoB and PhoR when phosphate is limited.</text>
</comment>
<dbReference type="PANTHER" id="PTHR48111">
    <property type="entry name" value="REGULATOR OF RPOS"/>
    <property type="match status" value="1"/>
</dbReference>
<reference evidence="17 18" key="1">
    <citation type="submission" date="2022-10" db="EMBL/GenBank/DDBJ databases">
        <title>paucibacter sp. hw8 Genome sequencing.</title>
        <authorList>
            <person name="Park S."/>
        </authorList>
    </citation>
    <scope>NUCLEOTIDE SEQUENCE [LARGE SCALE GENOMIC DNA]</scope>
    <source>
        <strain evidence="18">hw8</strain>
    </source>
</reference>
<dbReference type="CDD" id="cd00383">
    <property type="entry name" value="trans_reg_C"/>
    <property type="match status" value="1"/>
</dbReference>
<evidence type="ECO:0000256" key="13">
    <source>
        <dbReference type="PROSITE-ProRule" id="PRU00169"/>
    </source>
</evidence>
<dbReference type="NCBIfam" id="TIGR02154">
    <property type="entry name" value="PhoB"/>
    <property type="match status" value="1"/>
</dbReference>
<dbReference type="EMBL" id="JAQQXS010000003">
    <property type="protein sequence ID" value="MDC8784421.1"/>
    <property type="molecule type" value="Genomic_DNA"/>
</dbReference>
<evidence type="ECO:0000313" key="17">
    <source>
        <dbReference type="EMBL" id="MDC8784421.1"/>
    </source>
</evidence>
<dbReference type="InterPro" id="IPR011879">
    <property type="entry name" value="Sig_transdc_resp-reg_PhoB"/>
</dbReference>
<evidence type="ECO:0000256" key="3">
    <source>
        <dbReference type="ARBA" id="ARBA00022448"/>
    </source>
</evidence>
<feature type="domain" description="OmpR/PhoB-type" evidence="16">
    <location>
        <begin position="128"/>
        <end position="226"/>
    </location>
</feature>
<evidence type="ECO:0000259" key="15">
    <source>
        <dbReference type="PROSITE" id="PS50110"/>
    </source>
</evidence>
<dbReference type="InterPro" id="IPR011006">
    <property type="entry name" value="CheY-like_superfamily"/>
</dbReference>
<evidence type="ECO:0000256" key="10">
    <source>
        <dbReference type="ARBA" id="ARBA00023159"/>
    </source>
</evidence>
<sequence length="233" mass="26211">MSRILVVEDESAIAELISINLRHAGFDVTLASSADQAQYEVDRVLPDLVVLDWMLPGQSGLALARQWRGALRTKELPIIMLTARAEETDKVSGLDAGADDYLTKPFSTNELLARIRAVLRRKAPEALDSQVEIGGLNLDPGTRRVSREGAEVKLGPTEFRLLHFLMTHPERVHSRSQLLDRVWGDHVFIEERTVDVHVKRLREALERVNCARMIETVRGAGYRLTQQVNMLQA</sequence>
<gene>
    <name evidence="17" type="primary">phoB</name>
    <name evidence="17" type="ORF">PRZ01_04360</name>
</gene>
<keyword evidence="10" id="KW-0010">Activator</keyword>
<dbReference type="InterPro" id="IPR001789">
    <property type="entry name" value="Sig_transdc_resp-reg_receiver"/>
</dbReference>
<evidence type="ECO:0000256" key="5">
    <source>
        <dbReference type="ARBA" id="ARBA00022553"/>
    </source>
</evidence>
<feature type="domain" description="Response regulatory" evidence="15">
    <location>
        <begin position="3"/>
        <end position="119"/>
    </location>
</feature>
<dbReference type="Gene3D" id="6.10.250.690">
    <property type="match status" value="1"/>
</dbReference>
<dbReference type="PROSITE" id="PS51755">
    <property type="entry name" value="OMPR_PHOB"/>
    <property type="match status" value="1"/>
</dbReference>
<dbReference type="InterPro" id="IPR039420">
    <property type="entry name" value="WalR-like"/>
</dbReference>
<keyword evidence="9 14" id="KW-0238">DNA-binding</keyword>
<dbReference type="Pfam" id="PF00072">
    <property type="entry name" value="Response_reg"/>
    <property type="match status" value="1"/>
</dbReference>
<evidence type="ECO:0000256" key="8">
    <source>
        <dbReference type="ARBA" id="ARBA00023015"/>
    </source>
</evidence>
<dbReference type="InterPro" id="IPR036388">
    <property type="entry name" value="WH-like_DNA-bd_sf"/>
</dbReference>
<dbReference type="InterPro" id="IPR016032">
    <property type="entry name" value="Sig_transdc_resp-reg_C-effctor"/>
</dbReference>
<keyword evidence="8" id="KW-0805">Transcription regulation</keyword>
<comment type="caution">
    <text evidence="17">The sequence shown here is derived from an EMBL/GenBank/DDBJ whole genome shotgun (WGS) entry which is preliminary data.</text>
</comment>
<dbReference type="Proteomes" id="UP001219862">
    <property type="component" value="Unassembled WGS sequence"/>
</dbReference>
<evidence type="ECO:0000256" key="7">
    <source>
        <dbReference type="ARBA" id="ARBA00023012"/>
    </source>
</evidence>
<name>A0ABT5KNC9_9BURK</name>
<feature type="DNA-binding region" description="OmpR/PhoB-type" evidence="14">
    <location>
        <begin position="128"/>
        <end position="226"/>
    </location>
</feature>
<dbReference type="Gene3D" id="1.10.10.10">
    <property type="entry name" value="Winged helix-like DNA-binding domain superfamily/Winged helix DNA-binding domain"/>
    <property type="match status" value="1"/>
</dbReference>
<evidence type="ECO:0000313" key="18">
    <source>
        <dbReference type="Proteomes" id="UP001219862"/>
    </source>
</evidence>
<dbReference type="Gene3D" id="3.40.50.2300">
    <property type="match status" value="1"/>
</dbReference>
<keyword evidence="5 13" id="KW-0597">Phosphoprotein</keyword>
<dbReference type="InterPro" id="IPR001867">
    <property type="entry name" value="OmpR/PhoB-type_DNA-bd"/>
</dbReference>
<proteinExistence type="predicted"/>
<evidence type="ECO:0000256" key="1">
    <source>
        <dbReference type="ARBA" id="ARBA00004496"/>
    </source>
</evidence>
<dbReference type="RefSeq" id="WP_273595536.1">
    <property type="nucleotide sequence ID" value="NZ_JAQQXS010000003.1"/>
</dbReference>
<keyword evidence="11" id="KW-0804">Transcription</keyword>
<evidence type="ECO:0000256" key="11">
    <source>
        <dbReference type="ARBA" id="ARBA00023163"/>
    </source>
</evidence>
<dbReference type="SMART" id="SM00448">
    <property type="entry name" value="REC"/>
    <property type="match status" value="1"/>
</dbReference>
<dbReference type="PROSITE" id="PS50110">
    <property type="entry name" value="RESPONSE_REGULATORY"/>
    <property type="match status" value="1"/>
</dbReference>
<protein>
    <recommendedName>
        <fullName evidence="2">Phosphate regulon transcriptional regulatory protein PhoB</fullName>
    </recommendedName>
</protein>
<dbReference type="PANTHER" id="PTHR48111:SF40">
    <property type="entry name" value="PHOSPHATE REGULON TRANSCRIPTIONAL REGULATORY PROTEIN PHOB"/>
    <property type="match status" value="1"/>
</dbReference>
<evidence type="ECO:0000256" key="4">
    <source>
        <dbReference type="ARBA" id="ARBA00022490"/>
    </source>
</evidence>
<evidence type="ECO:0000256" key="6">
    <source>
        <dbReference type="ARBA" id="ARBA00022592"/>
    </source>
</evidence>
<evidence type="ECO:0000256" key="9">
    <source>
        <dbReference type="ARBA" id="ARBA00023125"/>
    </source>
</evidence>
<accession>A0ABT5KNC9</accession>
<evidence type="ECO:0000256" key="12">
    <source>
        <dbReference type="ARBA" id="ARBA00024735"/>
    </source>
</evidence>
<organism evidence="17 18">
    <name type="scientific">Roseateles koreensis</name>
    <dbReference type="NCBI Taxonomy" id="2987526"/>
    <lineage>
        <taxon>Bacteria</taxon>
        <taxon>Pseudomonadati</taxon>
        <taxon>Pseudomonadota</taxon>
        <taxon>Betaproteobacteria</taxon>
        <taxon>Burkholderiales</taxon>
        <taxon>Sphaerotilaceae</taxon>
        <taxon>Roseateles</taxon>
    </lineage>
</organism>
<feature type="modified residue" description="4-aspartylphosphate" evidence="13">
    <location>
        <position position="52"/>
    </location>
</feature>
<keyword evidence="7" id="KW-0902">Two-component regulatory system</keyword>
<dbReference type="SMART" id="SM00862">
    <property type="entry name" value="Trans_reg_C"/>
    <property type="match status" value="1"/>
</dbReference>
<evidence type="ECO:0000259" key="16">
    <source>
        <dbReference type="PROSITE" id="PS51755"/>
    </source>
</evidence>
<evidence type="ECO:0000256" key="14">
    <source>
        <dbReference type="PROSITE-ProRule" id="PRU01091"/>
    </source>
</evidence>
<dbReference type="CDD" id="cd17618">
    <property type="entry name" value="REC_OmpR_PhoB"/>
    <property type="match status" value="1"/>
</dbReference>
<keyword evidence="18" id="KW-1185">Reference proteome</keyword>
<evidence type="ECO:0000256" key="2">
    <source>
        <dbReference type="ARBA" id="ARBA00013332"/>
    </source>
</evidence>